<comment type="subcellular location">
    <subcellularLocation>
        <location evidence="1">Cytoplasm</location>
    </subcellularLocation>
</comment>
<evidence type="ECO:0000256" key="10">
    <source>
        <dbReference type="ARBA" id="ARBA00032441"/>
    </source>
</evidence>
<reference evidence="11" key="2">
    <citation type="submission" date="2021-04" db="EMBL/GenBank/DDBJ databases">
        <authorList>
            <person name="Gilroy R."/>
        </authorList>
    </citation>
    <scope>NUCLEOTIDE SEQUENCE</scope>
    <source>
        <strain evidence="11">378</strain>
    </source>
</reference>
<dbReference type="PANTHER" id="PTHR33540:SF2">
    <property type="entry name" value="TRNA THREONYLCARBAMOYLADENOSINE BIOSYNTHESIS PROTEIN TSAE"/>
    <property type="match status" value="1"/>
</dbReference>
<evidence type="ECO:0000256" key="2">
    <source>
        <dbReference type="ARBA" id="ARBA00007599"/>
    </source>
</evidence>
<gene>
    <name evidence="11" type="primary">tsaE</name>
    <name evidence="11" type="ORF">H9847_08960</name>
</gene>
<dbReference type="NCBIfam" id="TIGR00150">
    <property type="entry name" value="T6A_YjeE"/>
    <property type="match status" value="1"/>
</dbReference>
<proteinExistence type="inferred from homology"/>
<keyword evidence="5" id="KW-0819">tRNA processing</keyword>
<comment type="similarity">
    <text evidence="2">Belongs to the TsaE family.</text>
</comment>
<dbReference type="AlphaFoldDB" id="A0A948THR0"/>
<evidence type="ECO:0000256" key="4">
    <source>
        <dbReference type="ARBA" id="ARBA00022490"/>
    </source>
</evidence>
<keyword evidence="6" id="KW-0479">Metal-binding</keyword>
<accession>A0A948THR0</accession>
<comment type="caution">
    <text evidence="11">The sequence shown here is derived from an EMBL/GenBank/DDBJ whole genome shotgun (WGS) entry which is preliminary data.</text>
</comment>
<evidence type="ECO:0000313" key="11">
    <source>
        <dbReference type="EMBL" id="MBU3844972.1"/>
    </source>
</evidence>
<protein>
    <recommendedName>
        <fullName evidence="3">tRNA threonylcarbamoyladenosine biosynthesis protein TsaE</fullName>
    </recommendedName>
    <alternativeName>
        <fullName evidence="10">t(6)A37 threonylcarbamoyladenosine biosynthesis protein TsaE</fullName>
    </alternativeName>
</protein>
<dbReference type="PANTHER" id="PTHR33540">
    <property type="entry name" value="TRNA THREONYLCARBAMOYLADENOSINE BIOSYNTHESIS PROTEIN TSAE"/>
    <property type="match status" value="1"/>
</dbReference>
<dbReference type="EMBL" id="JAHLFE010000186">
    <property type="protein sequence ID" value="MBU3844972.1"/>
    <property type="molecule type" value="Genomic_DNA"/>
</dbReference>
<organism evidence="11 12">
    <name type="scientific">Candidatus Anaerobiospirillum pullicola</name>
    <dbReference type="NCBI Taxonomy" id="2838451"/>
    <lineage>
        <taxon>Bacteria</taxon>
        <taxon>Pseudomonadati</taxon>
        <taxon>Pseudomonadota</taxon>
        <taxon>Gammaproteobacteria</taxon>
        <taxon>Aeromonadales</taxon>
        <taxon>Succinivibrionaceae</taxon>
        <taxon>Anaerobiospirillum</taxon>
    </lineage>
</organism>
<dbReference type="InterPro" id="IPR003442">
    <property type="entry name" value="T6A_TsaE"/>
</dbReference>
<evidence type="ECO:0000256" key="1">
    <source>
        <dbReference type="ARBA" id="ARBA00004496"/>
    </source>
</evidence>
<keyword evidence="4" id="KW-0963">Cytoplasm</keyword>
<dbReference type="Proteomes" id="UP000733611">
    <property type="component" value="Unassembled WGS sequence"/>
</dbReference>
<dbReference type="InterPro" id="IPR027417">
    <property type="entry name" value="P-loop_NTPase"/>
</dbReference>
<evidence type="ECO:0000256" key="3">
    <source>
        <dbReference type="ARBA" id="ARBA00019010"/>
    </source>
</evidence>
<evidence type="ECO:0000256" key="8">
    <source>
        <dbReference type="ARBA" id="ARBA00022840"/>
    </source>
</evidence>
<evidence type="ECO:0000256" key="7">
    <source>
        <dbReference type="ARBA" id="ARBA00022741"/>
    </source>
</evidence>
<evidence type="ECO:0000313" key="12">
    <source>
        <dbReference type="Proteomes" id="UP000733611"/>
    </source>
</evidence>
<keyword evidence="7" id="KW-0547">Nucleotide-binding</keyword>
<name>A0A948THR0_9GAMM</name>
<dbReference type="Pfam" id="PF02367">
    <property type="entry name" value="TsaE"/>
    <property type="match status" value="1"/>
</dbReference>
<dbReference type="Gene3D" id="3.40.50.300">
    <property type="entry name" value="P-loop containing nucleotide triphosphate hydrolases"/>
    <property type="match status" value="1"/>
</dbReference>
<evidence type="ECO:0000256" key="5">
    <source>
        <dbReference type="ARBA" id="ARBA00022694"/>
    </source>
</evidence>
<keyword evidence="9" id="KW-0460">Magnesium</keyword>
<evidence type="ECO:0000256" key="9">
    <source>
        <dbReference type="ARBA" id="ARBA00022842"/>
    </source>
</evidence>
<sequence length="123" mass="13357">MAKPVATLPDFSADSADLAAASIEAQICGQAASVHETVPQLQVYHFDLYRLADPEELELMGIRDYFAHAPCVCLIEWPDKGEGFLPDSDLVIKLEHQSTGRMLTVSSVLFSPAELALLTANLV</sequence>
<dbReference type="GO" id="GO:0005737">
    <property type="term" value="C:cytoplasm"/>
    <property type="evidence" value="ECO:0007669"/>
    <property type="project" value="UniProtKB-SubCell"/>
</dbReference>
<dbReference type="GO" id="GO:0005524">
    <property type="term" value="F:ATP binding"/>
    <property type="evidence" value="ECO:0007669"/>
    <property type="project" value="UniProtKB-KW"/>
</dbReference>
<reference evidence="11" key="1">
    <citation type="journal article" date="2021" name="PeerJ">
        <title>Extensive microbial diversity within the chicken gut microbiome revealed by metagenomics and culture.</title>
        <authorList>
            <person name="Gilroy R."/>
            <person name="Ravi A."/>
            <person name="Getino M."/>
            <person name="Pursley I."/>
            <person name="Horton D.L."/>
            <person name="Alikhan N.F."/>
            <person name="Baker D."/>
            <person name="Gharbi K."/>
            <person name="Hall N."/>
            <person name="Watson M."/>
            <person name="Adriaenssens E.M."/>
            <person name="Foster-Nyarko E."/>
            <person name="Jarju S."/>
            <person name="Secka A."/>
            <person name="Antonio M."/>
            <person name="Oren A."/>
            <person name="Chaudhuri R.R."/>
            <person name="La Ragione R."/>
            <person name="Hildebrand F."/>
            <person name="Pallen M.J."/>
        </authorList>
    </citation>
    <scope>NUCLEOTIDE SEQUENCE</scope>
    <source>
        <strain evidence="11">378</strain>
    </source>
</reference>
<dbReference type="GO" id="GO:0002949">
    <property type="term" value="P:tRNA threonylcarbamoyladenosine modification"/>
    <property type="evidence" value="ECO:0007669"/>
    <property type="project" value="InterPro"/>
</dbReference>
<evidence type="ECO:0000256" key="6">
    <source>
        <dbReference type="ARBA" id="ARBA00022723"/>
    </source>
</evidence>
<keyword evidence="8" id="KW-0067">ATP-binding</keyword>
<dbReference type="GO" id="GO:0046872">
    <property type="term" value="F:metal ion binding"/>
    <property type="evidence" value="ECO:0007669"/>
    <property type="project" value="UniProtKB-KW"/>
</dbReference>